<evidence type="ECO:0000313" key="3">
    <source>
        <dbReference type="Proteomes" id="UP000797356"/>
    </source>
</evidence>
<gene>
    <name evidence="2" type="ORF">COCNU_14G006630</name>
</gene>
<evidence type="ECO:0000313" key="2">
    <source>
        <dbReference type="EMBL" id="KAG1368195.1"/>
    </source>
</evidence>
<protein>
    <submittedName>
        <fullName evidence="2">Uncharacterized protein</fullName>
    </submittedName>
</protein>
<proteinExistence type="predicted"/>
<name>A0A8K0IVE1_COCNU</name>
<reference evidence="2" key="2">
    <citation type="submission" date="2019-07" db="EMBL/GenBank/DDBJ databases">
        <authorList>
            <person name="Yang Y."/>
            <person name="Bocs S."/>
            <person name="Baudouin L."/>
        </authorList>
    </citation>
    <scope>NUCLEOTIDE SEQUENCE</scope>
    <source>
        <tissue evidence="2">Spear leaf of Hainan Tall coconut</tissue>
    </source>
</reference>
<comment type="caution">
    <text evidence="2">The sequence shown here is derived from an EMBL/GenBank/DDBJ whole genome shotgun (WGS) entry which is preliminary data.</text>
</comment>
<feature type="region of interest" description="Disordered" evidence="1">
    <location>
        <begin position="96"/>
        <end position="118"/>
    </location>
</feature>
<evidence type="ECO:0000256" key="1">
    <source>
        <dbReference type="SAM" id="MobiDB-lite"/>
    </source>
</evidence>
<dbReference type="EMBL" id="CM017885">
    <property type="protein sequence ID" value="KAG1368195.1"/>
    <property type="molecule type" value="Genomic_DNA"/>
</dbReference>
<dbReference type="Proteomes" id="UP000797356">
    <property type="component" value="Chromosome 14"/>
</dbReference>
<organism evidence="2 3">
    <name type="scientific">Cocos nucifera</name>
    <name type="common">Coconut palm</name>
    <dbReference type="NCBI Taxonomy" id="13894"/>
    <lineage>
        <taxon>Eukaryota</taxon>
        <taxon>Viridiplantae</taxon>
        <taxon>Streptophyta</taxon>
        <taxon>Embryophyta</taxon>
        <taxon>Tracheophyta</taxon>
        <taxon>Spermatophyta</taxon>
        <taxon>Magnoliopsida</taxon>
        <taxon>Liliopsida</taxon>
        <taxon>Arecaceae</taxon>
        <taxon>Arecoideae</taxon>
        <taxon>Cocoseae</taxon>
        <taxon>Attaleinae</taxon>
        <taxon>Cocos</taxon>
    </lineage>
</organism>
<sequence length="118" mass="12365">MDAQAAKMLIKELFTRKRKGKAQEDGLKRAKVGVSSSGVSALTAAASEVIVDAEIPPAIEVDTASMGPMPSMPSGPSNGDRILELSIRKEIGEGRKKKAIAKTSCKTRLGGPDGNDNE</sequence>
<dbReference type="AlphaFoldDB" id="A0A8K0IVE1"/>
<reference evidence="2" key="1">
    <citation type="journal article" date="2017" name="Gigascience">
        <title>The genome draft of coconut (Cocos nucifera).</title>
        <authorList>
            <person name="Xiao Y."/>
            <person name="Xu P."/>
            <person name="Fan H."/>
            <person name="Baudouin L."/>
            <person name="Xia W."/>
            <person name="Bocs S."/>
            <person name="Xu J."/>
            <person name="Li Q."/>
            <person name="Guo A."/>
            <person name="Zhou L."/>
            <person name="Li J."/>
            <person name="Wu Y."/>
            <person name="Ma Z."/>
            <person name="Armero A."/>
            <person name="Issali A.E."/>
            <person name="Liu N."/>
            <person name="Peng M."/>
            <person name="Yang Y."/>
        </authorList>
    </citation>
    <scope>NUCLEOTIDE SEQUENCE</scope>
    <source>
        <tissue evidence="2">Spear leaf of Hainan Tall coconut</tissue>
    </source>
</reference>
<keyword evidence="3" id="KW-1185">Reference proteome</keyword>
<accession>A0A8K0IVE1</accession>